<reference evidence="1" key="1">
    <citation type="submission" date="2018-09" db="EMBL/GenBank/DDBJ databases">
        <title>A genomic encyclopedia of anaerobic methanotrophic archaea.</title>
        <authorList>
            <person name="Skennerton C.T."/>
            <person name="Chadwick G.L."/>
            <person name="Laso-Perez R."/>
            <person name="Leu A.O."/>
            <person name="Speth D.R."/>
            <person name="Yu H."/>
            <person name="Morgan-Lang C."/>
            <person name="Hatzenpichler R."/>
            <person name="Goudeau D."/>
            <person name="Malmstrom R."/>
            <person name="Woyke T."/>
            <person name="Hallam S."/>
            <person name="Tyson G.W."/>
            <person name="Wegener G."/>
            <person name="Boetius A."/>
            <person name="Orphan V.J."/>
        </authorList>
    </citation>
    <scope>NUCLEOTIDE SEQUENCE</scope>
    <source>
        <strain evidence="1">CONS3730D10UFb2</strain>
    </source>
</reference>
<name>A0AC61SBB7_9EURY</name>
<gene>
    <name evidence="1" type="ORF">C5S46_03300</name>
</gene>
<organism evidence="1 2">
    <name type="scientific">Candidatus Methanomarinus sp</name>
    <dbReference type="NCBI Taxonomy" id="3386244"/>
    <lineage>
        <taxon>Archaea</taxon>
        <taxon>Methanobacteriati</taxon>
        <taxon>Methanobacteriota</taxon>
        <taxon>Stenosarchaea group</taxon>
        <taxon>Methanomicrobia</taxon>
        <taxon>Methanosarcinales</taxon>
        <taxon>ANME-2 cluster</taxon>
        <taxon>Candidatus Methanocomedenaceae</taxon>
        <taxon>Candidatus Methanomarinus</taxon>
    </lineage>
</organism>
<protein>
    <submittedName>
        <fullName evidence="1">Uncharacterized protein</fullName>
    </submittedName>
</protein>
<proteinExistence type="predicted"/>
<dbReference type="Proteomes" id="UP000315423">
    <property type="component" value="Unassembled WGS sequence"/>
</dbReference>
<comment type="caution">
    <text evidence="1">The sequence shown here is derived from an EMBL/GenBank/DDBJ whole genome shotgun (WGS) entry which is preliminary data.</text>
</comment>
<dbReference type="EMBL" id="QYBA01000104">
    <property type="protein sequence ID" value="TKY91934.1"/>
    <property type="molecule type" value="Genomic_DNA"/>
</dbReference>
<sequence>MIQSKSGKRGKGNTYLPKRENTYLRAVTIGIILLVLLLPSGSAQEIQITDIYSDIDMADITIQSKEQYSDLTINADLIFDGEVISSKQLFINEITPDCEIIKVASWDVTNTKDGAYCARMTLSENSKVLETKYYNFSYGWEALPRIYIKDMIPDSSGVSVILTPSTTQYGSNPVLTDIEYMLIDGDTAIYRTRDRRISVVQATPLSEDWNVLLENNHPYISRIKLRISSPQDTVIARSEGFTAKDNARITELYEDETGASVTVKGRSQVPFTGSLVFTVFKDGETIEEIKEQSPILMSGDDETTEVTWSSRLPTGIYDLSVTVGGNDKDIVDKWDTIIESKEDLYDHGQNESESTEPTETPGFGIHLTIISILVIYLISGRILHRKG</sequence>
<evidence type="ECO:0000313" key="2">
    <source>
        <dbReference type="Proteomes" id="UP000315423"/>
    </source>
</evidence>
<accession>A0AC61SBB7</accession>
<evidence type="ECO:0000313" key="1">
    <source>
        <dbReference type="EMBL" id="TKY91934.1"/>
    </source>
</evidence>